<organism evidence="1 2">
    <name type="scientific">Gossypium stocksii</name>
    <dbReference type="NCBI Taxonomy" id="47602"/>
    <lineage>
        <taxon>Eukaryota</taxon>
        <taxon>Viridiplantae</taxon>
        <taxon>Streptophyta</taxon>
        <taxon>Embryophyta</taxon>
        <taxon>Tracheophyta</taxon>
        <taxon>Spermatophyta</taxon>
        <taxon>Magnoliopsida</taxon>
        <taxon>eudicotyledons</taxon>
        <taxon>Gunneridae</taxon>
        <taxon>Pentapetalae</taxon>
        <taxon>rosids</taxon>
        <taxon>malvids</taxon>
        <taxon>Malvales</taxon>
        <taxon>Malvaceae</taxon>
        <taxon>Malvoideae</taxon>
        <taxon>Gossypium</taxon>
    </lineage>
</organism>
<reference evidence="1 2" key="1">
    <citation type="journal article" date="2021" name="Plant Biotechnol. J.">
        <title>Multi-omics assisted identification of the key and species-specific regulatory components of drought-tolerant mechanisms in Gossypium stocksii.</title>
        <authorList>
            <person name="Yu D."/>
            <person name="Ke L."/>
            <person name="Zhang D."/>
            <person name="Wu Y."/>
            <person name="Sun Y."/>
            <person name="Mei J."/>
            <person name="Sun J."/>
            <person name="Sun Y."/>
        </authorList>
    </citation>
    <scope>NUCLEOTIDE SEQUENCE [LARGE SCALE GENOMIC DNA]</scope>
    <source>
        <strain evidence="2">cv. E1</strain>
        <tissue evidence="1">Leaf</tissue>
    </source>
</reference>
<accession>A0A9D3UTB4</accession>
<sequence length="134" mass="16279">MENFDYRWFNDERTSWDDKWNYITGWSNEAVTNQWSNDKGFEDNEYLYEPLYQSYDKDDDMLKHSNELHDLHKMPSCETVESSNFERLSNMLDMMEQMRKMLQEISDALPPREEVMHDIPSLDPKDPFFNVNYP</sequence>
<gene>
    <name evidence="1" type="ORF">J1N35_035110</name>
</gene>
<keyword evidence="2" id="KW-1185">Reference proteome</keyword>
<name>A0A9D3UTB4_9ROSI</name>
<evidence type="ECO:0000313" key="1">
    <source>
        <dbReference type="EMBL" id="KAH1057045.1"/>
    </source>
</evidence>
<proteinExistence type="predicted"/>
<comment type="caution">
    <text evidence="1">The sequence shown here is derived from an EMBL/GenBank/DDBJ whole genome shotgun (WGS) entry which is preliminary data.</text>
</comment>
<dbReference type="Proteomes" id="UP000828251">
    <property type="component" value="Unassembled WGS sequence"/>
</dbReference>
<protein>
    <submittedName>
        <fullName evidence="1">Uncharacterized protein</fullName>
    </submittedName>
</protein>
<dbReference type="AlphaFoldDB" id="A0A9D3UTB4"/>
<dbReference type="EMBL" id="JAIQCV010000010">
    <property type="protein sequence ID" value="KAH1057045.1"/>
    <property type="molecule type" value="Genomic_DNA"/>
</dbReference>
<evidence type="ECO:0000313" key="2">
    <source>
        <dbReference type="Proteomes" id="UP000828251"/>
    </source>
</evidence>